<dbReference type="PANTHER" id="PTHR15092">
    <property type="entry name" value="POLY A -SPECIFIC RIBONUCLEASE/TARGET OF EGR1, MEMBER 1"/>
    <property type="match status" value="1"/>
</dbReference>
<comment type="similarity">
    <text evidence="1">Belongs to the CAF1 family.</text>
</comment>
<dbReference type="OrthoDB" id="1432093at2759"/>
<dbReference type="SUPFAM" id="SSF53098">
    <property type="entry name" value="Ribonuclease H-like"/>
    <property type="match status" value="1"/>
</dbReference>
<dbReference type="InterPro" id="IPR006941">
    <property type="entry name" value="RNase_CAF1"/>
</dbReference>
<evidence type="ECO:0000313" key="2">
    <source>
        <dbReference type="EMBL" id="KAG5457250.1"/>
    </source>
</evidence>
<gene>
    <name evidence="2" type="ORF">BJ554DRAFT_2789</name>
</gene>
<evidence type="ECO:0000313" key="3">
    <source>
        <dbReference type="Proteomes" id="UP000673691"/>
    </source>
</evidence>
<dbReference type="GO" id="GO:0003723">
    <property type="term" value="F:RNA binding"/>
    <property type="evidence" value="ECO:0007669"/>
    <property type="project" value="TreeGrafter"/>
</dbReference>
<keyword evidence="3" id="KW-1185">Reference proteome</keyword>
<dbReference type="Gene3D" id="3.30.420.10">
    <property type="entry name" value="Ribonuclease H-like superfamily/Ribonuclease H"/>
    <property type="match status" value="1"/>
</dbReference>
<dbReference type="GO" id="GO:0000175">
    <property type="term" value="F:3'-5'-RNA exonuclease activity"/>
    <property type="evidence" value="ECO:0007669"/>
    <property type="project" value="TreeGrafter"/>
</dbReference>
<sequence>MIAVAGKPVVGHNCLLDFCFTIAQFREELPDTLPAFKKSLKRFWHTVVDTKHIATMDPSVREMIGLEGSTILGPLYEQTLGNGFENAPSIGAKIDDERPFGFSLC</sequence>
<comment type="caution">
    <text evidence="2">The sequence shown here is derived from an EMBL/GenBank/DDBJ whole genome shotgun (WGS) entry which is preliminary data.</text>
</comment>
<dbReference type="InterPro" id="IPR036397">
    <property type="entry name" value="RNaseH_sf"/>
</dbReference>
<organism evidence="2 3">
    <name type="scientific">Olpidium bornovanus</name>
    <dbReference type="NCBI Taxonomy" id="278681"/>
    <lineage>
        <taxon>Eukaryota</taxon>
        <taxon>Fungi</taxon>
        <taxon>Fungi incertae sedis</taxon>
        <taxon>Olpidiomycota</taxon>
        <taxon>Olpidiomycotina</taxon>
        <taxon>Olpidiomycetes</taxon>
        <taxon>Olpidiales</taxon>
        <taxon>Olpidiaceae</taxon>
        <taxon>Olpidium</taxon>
    </lineage>
</organism>
<dbReference type="InterPro" id="IPR012337">
    <property type="entry name" value="RNaseH-like_sf"/>
</dbReference>
<proteinExistence type="inferred from homology"/>
<dbReference type="AlphaFoldDB" id="A0A8H8DG57"/>
<dbReference type="Pfam" id="PF04857">
    <property type="entry name" value="CAF1"/>
    <property type="match status" value="1"/>
</dbReference>
<evidence type="ECO:0000256" key="1">
    <source>
        <dbReference type="ARBA" id="ARBA00008372"/>
    </source>
</evidence>
<name>A0A8H8DG57_9FUNG</name>
<dbReference type="InterPro" id="IPR051181">
    <property type="entry name" value="CAF1_poly(A)_ribonucleases"/>
</dbReference>
<reference evidence="2 3" key="1">
    <citation type="journal article" name="Sci. Rep.">
        <title>Genome-scale phylogenetic analyses confirm Olpidium as the closest living zoosporic fungus to the non-flagellated, terrestrial fungi.</title>
        <authorList>
            <person name="Chang Y."/>
            <person name="Rochon D."/>
            <person name="Sekimoto S."/>
            <person name="Wang Y."/>
            <person name="Chovatia M."/>
            <person name="Sandor L."/>
            <person name="Salamov A."/>
            <person name="Grigoriev I.V."/>
            <person name="Stajich J.E."/>
            <person name="Spatafora J.W."/>
        </authorList>
    </citation>
    <scope>NUCLEOTIDE SEQUENCE [LARGE SCALE GENOMIC DNA]</scope>
    <source>
        <strain evidence="2">S191</strain>
    </source>
</reference>
<dbReference type="EMBL" id="JAEFCI010010373">
    <property type="protein sequence ID" value="KAG5457250.1"/>
    <property type="molecule type" value="Genomic_DNA"/>
</dbReference>
<dbReference type="PANTHER" id="PTHR15092:SF22">
    <property type="entry name" value="POLY(A)-SPECIFIC RIBONUCLEASE PNLDC1"/>
    <property type="match status" value="1"/>
</dbReference>
<accession>A0A8H8DG57</accession>
<protein>
    <submittedName>
        <fullName evidence="2">Uncharacterized protein</fullName>
    </submittedName>
</protein>
<dbReference type="Proteomes" id="UP000673691">
    <property type="component" value="Unassembled WGS sequence"/>
</dbReference>